<dbReference type="Pfam" id="PF17775">
    <property type="entry name" value="YchJ_M-like"/>
    <property type="match status" value="1"/>
</dbReference>
<dbReference type="InterPro" id="IPR023006">
    <property type="entry name" value="YchJ-like"/>
</dbReference>
<reference evidence="4" key="1">
    <citation type="submission" date="2021-11" db="EMBL/GenBank/DDBJ databases">
        <title>Draft genome sequence of Alcaligenes endophyticus type strain CCUG 75668T.</title>
        <authorList>
            <person name="Salva-Serra F."/>
            <person name="Duran R.E."/>
            <person name="Seeger M."/>
            <person name="Moore E.R.B."/>
            <person name="Jaen-Luchoro D."/>
        </authorList>
    </citation>
    <scope>NUCLEOTIDE SEQUENCE</scope>
    <source>
        <strain evidence="4">CCUG 75668</strain>
    </source>
</reference>
<sequence length="134" mass="15694">MKHHSHQACPCGSKKQYAHCCLPWHQGKIPPNAELLMRSRYSAYVLDLVDYIRATWHPSTCPTDISVNPPQLKWLGLSIRQYRVISANEANVEFVARSRLHGQAHRLHEISRFVFEQQRWWYVDGQFPEPDTKV</sequence>
<comment type="caution">
    <text evidence="4">The sequence shown here is derived from an EMBL/GenBank/DDBJ whole genome shotgun (WGS) entry which is preliminary data.</text>
</comment>
<dbReference type="Pfam" id="PF02810">
    <property type="entry name" value="SEC-C"/>
    <property type="match status" value="1"/>
</dbReference>
<dbReference type="InterPro" id="IPR004027">
    <property type="entry name" value="SEC_C_motif"/>
</dbReference>
<gene>
    <name evidence="4" type="ORF">LMS43_07315</name>
</gene>
<dbReference type="Gene3D" id="3.10.450.50">
    <property type="match status" value="1"/>
</dbReference>
<name>A0ABT8EII3_9BURK</name>
<dbReference type="EMBL" id="JAJHNU010000001">
    <property type="protein sequence ID" value="MDN4121094.1"/>
    <property type="molecule type" value="Genomic_DNA"/>
</dbReference>
<evidence type="ECO:0000313" key="5">
    <source>
        <dbReference type="Proteomes" id="UP001168613"/>
    </source>
</evidence>
<evidence type="ECO:0000259" key="3">
    <source>
        <dbReference type="Pfam" id="PF17775"/>
    </source>
</evidence>
<accession>A0ABT8EII3</accession>
<dbReference type="InterPro" id="IPR032710">
    <property type="entry name" value="NTF2-like_dom_sf"/>
</dbReference>
<keyword evidence="5" id="KW-1185">Reference proteome</keyword>
<proteinExistence type="inferred from homology"/>
<evidence type="ECO:0000256" key="2">
    <source>
        <dbReference type="HAMAP-Rule" id="MF_00612"/>
    </source>
</evidence>
<dbReference type="SUPFAM" id="SSF54427">
    <property type="entry name" value="NTF2-like"/>
    <property type="match status" value="1"/>
</dbReference>
<evidence type="ECO:0000313" key="4">
    <source>
        <dbReference type="EMBL" id="MDN4121094.1"/>
    </source>
</evidence>
<protein>
    <recommendedName>
        <fullName evidence="2">UPF0225 protein LMS43_07315</fullName>
    </recommendedName>
</protein>
<feature type="domain" description="YchJ-like middle NTF2-like" evidence="3">
    <location>
        <begin position="32"/>
        <end position="125"/>
    </location>
</feature>
<dbReference type="Proteomes" id="UP001168613">
    <property type="component" value="Unassembled WGS sequence"/>
</dbReference>
<dbReference type="HAMAP" id="MF_00612">
    <property type="entry name" value="UPF0225"/>
    <property type="match status" value="1"/>
</dbReference>
<comment type="similarity">
    <text evidence="1 2">Belongs to the UPF0225 family.</text>
</comment>
<evidence type="ECO:0000256" key="1">
    <source>
        <dbReference type="ARBA" id="ARBA00010839"/>
    </source>
</evidence>
<dbReference type="RefSeq" id="WP_266124915.1">
    <property type="nucleotide sequence ID" value="NZ_JAJHNU010000001.1"/>
</dbReference>
<organism evidence="4 5">
    <name type="scientific">Alcaligenes endophyticus</name>
    <dbReference type="NCBI Taxonomy" id="1929088"/>
    <lineage>
        <taxon>Bacteria</taxon>
        <taxon>Pseudomonadati</taxon>
        <taxon>Pseudomonadota</taxon>
        <taxon>Betaproteobacteria</taxon>
        <taxon>Burkholderiales</taxon>
        <taxon>Alcaligenaceae</taxon>
        <taxon>Alcaligenes</taxon>
    </lineage>
</organism>
<dbReference type="InterPro" id="IPR048469">
    <property type="entry name" value="YchJ-like_M"/>
</dbReference>